<dbReference type="SUPFAM" id="SSF53659">
    <property type="entry name" value="Isocitrate/Isopropylmalate dehydrogenase-like"/>
    <property type="match status" value="1"/>
</dbReference>
<protein>
    <submittedName>
        <fullName evidence="5">Phosphate butyryltransferase</fullName>
    </submittedName>
</protein>
<comment type="similarity">
    <text evidence="1">Belongs to the phosphate acetyltransferase and butyryltransferase family.</text>
</comment>
<organism evidence="5 6">
    <name type="scientific">Staphylococcus rostri</name>
    <dbReference type="NCBI Taxonomy" id="522262"/>
    <lineage>
        <taxon>Bacteria</taxon>
        <taxon>Bacillati</taxon>
        <taxon>Bacillota</taxon>
        <taxon>Bacilli</taxon>
        <taxon>Bacillales</taxon>
        <taxon>Staphylococcaceae</taxon>
        <taxon>Staphylococcus</taxon>
    </lineage>
</organism>
<dbReference type="EMBL" id="PPRF01000073">
    <property type="protein sequence ID" value="PNZ25584.1"/>
    <property type="molecule type" value="Genomic_DNA"/>
</dbReference>
<feature type="domain" description="Phosphate acetyl/butaryl transferase" evidence="4">
    <location>
        <begin position="86"/>
        <end position="293"/>
    </location>
</feature>
<dbReference type="OrthoDB" id="9774179at2"/>
<dbReference type="Proteomes" id="UP000242752">
    <property type="component" value="Unassembled WGS sequence"/>
</dbReference>
<evidence type="ECO:0000259" key="4">
    <source>
        <dbReference type="Pfam" id="PF01515"/>
    </source>
</evidence>
<dbReference type="GO" id="GO:0016746">
    <property type="term" value="F:acyltransferase activity"/>
    <property type="evidence" value="ECO:0007669"/>
    <property type="project" value="UniProtKB-KW"/>
</dbReference>
<dbReference type="PANTHER" id="PTHR43356">
    <property type="entry name" value="PHOSPHATE ACETYLTRANSFERASE"/>
    <property type="match status" value="1"/>
</dbReference>
<evidence type="ECO:0000256" key="2">
    <source>
        <dbReference type="ARBA" id="ARBA00022679"/>
    </source>
</evidence>
<dbReference type="InterPro" id="IPR002505">
    <property type="entry name" value="PTA_PTB"/>
</dbReference>
<dbReference type="InterPro" id="IPR012147">
    <property type="entry name" value="P_Ac_Bu_trans"/>
</dbReference>
<dbReference type="AlphaFoldDB" id="A0A2K3YJV1"/>
<gene>
    <name evidence="5" type="ORF">CD122_09675</name>
</gene>
<keyword evidence="2 5" id="KW-0808">Transferase</keyword>
<evidence type="ECO:0000313" key="6">
    <source>
        <dbReference type="Proteomes" id="UP000242752"/>
    </source>
</evidence>
<dbReference type="Gene3D" id="3.40.718.10">
    <property type="entry name" value="Isopropylmalate Dehydrogenase"/>
    <property type="match status" value="1"/>
</dbReference>
<keyword evidence="3" id="KW-0012">Acyltransferase</keyword>
<proteinExistence type="inferred from homology"/>
<dbReference type="RefSeq" id="WP_103358773.1">
    <property type="nucleotide sequence ID" value="NZ_CP113107.1"/>
</dbReference>
<comment type="caution">
    <text evidence="5">The sequence shown here is derived from an EMBL/GenBank/DDBJ whole genome shotgun (WGS) entry which is preliminary data.</text>
</comment>
<dbReference type="Pfam" id="PF01515">
    <property type="entry name" value="PTA_PTB"/>
    <property type="match status" value="1"/>
</dbReference>
<accession>A0A2K3YJV1</accession>
<evidence type="ECO:0000313" key="5">
    <source>
        <dbReference type="EMBL" id="PNZ25584.1"/>
    </source>
</evidence>
<dbReference type="UniPathway" id="UPA00340">
    <property type="reaction ID" value="UER00459"/>
</dbReference>
<dbReference type="GO" id="GO:0006085">
    <property type="term" value="P:acetyl-CoA biosynthetic process"/>
    <property type="evidence" value="ECO:0007669"/>
    <property type="project" value="UniProtKB-UniPathway"/>
</dbReference>
<evidence type="ECO:0000256" key="3">
    <source>
        <dbReference type="ARBA" id="ARBA00023315"/>
    </source>
</evidence>
<reference evidence="5 6" key="1">
    <citation type="submission" date="2017-08" db="EMBL/GenBank/DDBJ databases">
        <title>Draft genome sequences of 64 type strains of genus Staph aureus.</title>
        <authorList>
            <person name="Cole K."/>
            <person name="Golubchik T."/>
            <person name="Russell J."/>
            <person name="Foster D."/>
            <person name="Llewelyn M."/>
            <person name="Wilson D."/>
            <person name="Crook D."/>
            <person name="Paul J."/>
        </authorList>
    </citation>
    <scope>NUCLEOTIDE SEQUENCE [LARGE SCALE GENOMIC DNA]</scope>
    <source>
        <strain evidence="5 6">DSM 21968</strain>
    </source>
</reference>
<name>A0A2K3YJV1_9STAP</name>
<dbReference type="InterPro" id="IPR050500">
    <property type="entry name" value="Phos_Acetyltrans/Butyryltrans"/>
</dbReference>
<dbReference type="PIRSF" id="PIRSF000428">
    <property type="entry name" value="P_Ac_trans"/>
    <property type="match status" value="1"/>
</dbReference>
<sequence>MSFDQLLTQDTAHSPNIAIVNAHNEASIRVVICILETTSATFTFYNHQDVSEIIRSFDLAPHLLTRITMHTFDSEEAALEQCLTDLNNQTADILMKGHITSAKLLSAVLKDNRRHGSRFLNHVALCDIPSYHKPMFISDVALNIQPSQEEMQSMIHNIASFTSKLGYTQLKVALLSSTEVAHPKLASSVQAAELTKAFVSQHENMTIEIDGPLALDNIIDRKSAIQKGIQSNVAGDADVIIVPHIDVGNVLYKSLTYFGHARIASVVLGADYPIILTSRADTLDNKVNSVLLAMKILVN</sequence>
<keyword evidence="6" id="KW-1185">Reference proteome</keyword>
<evidence type="ECO:0000256" key="1">
    <source>
        <dbReference type="ARBA" id="ARBA00005656"/>
    </source>
</evidence>
<dbReference type="PANTHER" id="PTHR43356:SF2">
    <property type="entry name" value="PHOSPHATE ACETYLTRANSFERASE"/>
    <property type="match status" value="1"/>
</dbReference>